<keyword evidence="2" id="KW-0732">Signal</keyword>
<feature type="chain" id="PRO_5027877309" description="Secreted protein" evidence="2">
    <location>
        <begin position="25"/>
        <end position="113"/>
    </location>
</feature>
<feature type="signal peptide" evidence="2">
    <location>
        <begin position="1"/>
        <end position="24"/>
    </location>
</feature>
<evidence type="ECO:0000256" key="1">
    <source>
        <dbReference type="SAM" id="MobiDB-lite"/>
    </source>
</evidence>
<name>A0A7C9AD85_OPUST</name>
<dbReference type="EMBL" id="GISG01222030">
    <property type="protein sequence ID" value="MBA4663870.1"/>
    <property type="molecule type" value="Transcribed_RNA"/>
</dbReference>
<reference evidence="3" key="2">
    <citation type="submission" date="2020-07" db="EMBL/GenBank/DDBJ databases">
        <authorList>
            <person name="Vera ALvarez R."/>
            <person name="Arias-Moreno D.M."/>
            <person name="Jimenez-Jacinto V."/>
            <person name="Jimenez-Bremont J.F."/>
            <person name="Swaminathan K."/>
            <person name="Moose S.P."/>
            <person name="Guerrero-Gonzalez M.L."/>
            <person name="Marino-Ramirez L."/>
            <person name="Landsman D."/>
            <person name="Rodriguez-Kessler M."/>
            <person name="Delgado-Sanchez P."/>
        </authorList>
    </citation>
    <scope>NUCLEOTIDE SEQUENCE</scope>
    <source>
        <tissue evidence="3">Cladode</tissue>
    </source>
</reference>
<evidence type="ECO:0008006" key="4">
    <source>
        <dbReference type="Google" id="ProtNLM"/>
    </source>
</evidence>
<feature type="compositionally biased region" description="Pro residues" evidence="1">
    <location>
        <begin position="104"/>
        <end position="113"/>
    </location>
</feature>
<evidence type="ECO:0000313" key="3">
    <source>
        <dbReference type="EMBL" id="MBA4663870.1"/>
    </source>
</evidence>
<protein>
    <recommendedName>
        <fullName evidence="4">Secreted protein</fullName>
    </recommendedName>
</protein>
<proteinExistence type="predicted"/>
<sequence length="113" mass="12965">MGKKCVVRWLRLIFRFLLYPPSLCKSSCSPSNSLSNLLLRYSMWTRMVVEWNGVEFGPFLDHVHHLLKGKNRQNAQENERLRRKTANSEQDKDARSCVPRSTVVPPPTTGHGG</sequence>
<dbReference type="AlphaFoldDB" id="A0A7C9AD85"/>
<accession>A0A7C9AD85</accession>
<feature type="region of interest" description="Disordered" evidence="1">
    <location>
        <begin position="71"/>
        <end position="113"/>
    </location>
</feature>
<reference evidence="3" key="1">
    <citation type="journal article" date="2013" name="J. Plant Res.">
        <title>Effect of fungi and light on seed germination of three Opuntia species from semiarid lands of central Mexico.</title>
        <authorList>
            <person name="Delgado-Sanchez P."/>
            <person name="Jimenez-Bremont J.F."/>
            <person name="Guerrero-Gonzalez Mde L."/>
            <person name="Flores J."/>
        </authorList>
    </citation>
    <scope>NUCLEOTIDE SEQUENCE</scope>
    <source>
        <tissue evidence="3">Cladode</tissue>
    </source>
</reference>
<organism evidence="3">
    <name type="scientific">Opuntia streptacantha</name>
    <name type="common">Prickly pear cactus</name>
    <name type="synonym">Opuntia cardona</name>
    <dbReference type="NCBI Taxonomy" id="393608"/>
    <lineage>
        <taxon>Eukaryota</taxon>
        <taxon>Viridiplantae</taxon>
        <taxon>Streptophyta</taxon>
        <taxon>Embryophyta</taxon>
        <taxon>Tracheophyta</taxon>
        <taxon>Spermatophyta</taxon>
        <taxon>Magnoliopsida</taxon>
        <taxon>eudicotyledons</taxon>
        <taxon>Gunneridae</taxon>
        <taxon>Pentapetalae</taxon>
        <taxon>Caryophyllales</taxon>
        <taxon>Cactineae</taxon>
        <taxon>Cactaceae</taxon>
        <taxon>Opuntioideae</taxon>
        <taxon>Opuntia</taxon>
    </lineage>
</organism>
<evidence type="ECO:0000256" key="2">
    <source>
        <dbReference type="SAM" id="SignalP"/>
    </source>
</evidence>